<organism evidence="2 3">
    <name type="scientific">Paenisporosarcina quisquiliarum</name>
    <dbReference type="NCBI Taxonomy" id="365346"/>
    <lineage>
        <taxon>Bacteria</taxon>
        <taxon>Bacillati</taxon>
        <taxon>Bacillota</taxon>
        <taxon>Bacilli</taxon>
        <taxon>Bacillales</taxon>
        <taxon>Caryophanaceae</taxon>
        <taxon>Paenisporosarcina</taxon>
    </lineage>
</organism>
<sequence length="287" mass="33525">MEAGFVGETYADRFLHQIDFPKSHAIFKGLHIQTGPHSYLQVDTLIVTQKYIAILEIKNIKGKIYFQKNPKQLVRELNGQSETYKCPEQQILRHQLKLQKLLSHLKIDLPIHNRIVFAFSSTHIVEPPEEVTILMACDLPNHIDKLNQLPDVIRPTTFKKLIQFLTTNLSTYHPSPIADQFQFDWNSLKTGVFCPSCNMKISSQMRCPSCKVSRQTLYHLALEEWFYLCKTSISNKECVHFLDLKDKYAASYLFKKFNLESQSLNKYRRYLYTNNVWITKESTVTDN</sequence>
<name>A0A9X3LFT6_9BACL</name>
<reference evidence="2" key="1">
    <citation type="submission" date="2022-05" db="EMBL/GenBank/DDBJ databases">
        <authorList>
            <person name="Colautti A."/>
            <person name="Iacumin L."/>
        </authorList>
    </citation>
    <scope>NUCLEOTIDE SEQUENCE</scope>
    <source>
        <strain evidence="2">SK 55</strain>
    </source>
</reference>
<proteinExistence type="predicted"/>
<comment type="caution">
    <text evidence="2">The sequence shown here is derived from an EMBL/GenBank/DDBJ whole genome shotgun (WGS) entry which is preliminary data.</text>
</comment>
<dbReference type="Proteomes" id="UP001152173">
    <property type="component" value="Unassembled WGS sequence"/>
</dbReference>
<dbReference type="RefSeq" id="WP_269926283.1">
    <property type="nucleotide sequence ID" value="NZ_JAMKBJ010000006.1"/>
</dbReference>
<evidence type="ECO:0000313" key="2">
    <source>
        <dbReference type="EMBL" id="MCZ8537187.1"/>
    </source>
</evidence>
<dbReference type="PROSITE" id="PS50965">
    <property type="entry name" value="NERD"/>
    <property type="match status" value="1"/>
</dbReference>
<protein>
    <submittedName>
        <fullName evidence="2">NERD domain-containing protein</fullName>
    </submittedName>
</protein>
<dbReference type="EMBL" id="JAMKBJ010000006">
    <property type="protein sequence ID" value="MCZ8537187.1"/>
    <property type="molecule type" value="Genomic_DNA"/>
</dbReference>
<gene>
    <name evidence="2" type="ORF">M9R32_08355</name>
</gene>
<dbReference type="InterPro" id="IPR011528">
    <property type="entry name" value="NERD"/>
</dbReference>
<evidence type="ECO:0000313" key="3">
    <source>
        <dbReference type="Proteomes" id="UP001152173"/>
    </source>
</evidence>
<evidence type="ECO:0000259" key="1">
    <source>
        <dbReference type="PROSITE" id="PS50965"/>
    </source>
</evidence>
<feature type="domain" description="NERD" evidence="1">
    <location>
        <begin position="3"/>
        <end position="124"/>
    </location>
</feature>
<dbReference type="AlphaFoldDB" id="A0A9X3LFT6"/>
<accession>A0A9X3LFT6</accession>
<keyword evidence="3" id="KW-1185">Reference proteome</keyword>
<dbReference type="Pfam" id="PF08378">
    <property type="entry name" value="NERD"/>
    <property type="match status" value="1"/>
</dbReference>